<keyword evidence="1" id="KW-0808">Transferase</keyword>
<dbReference type="Gene3D" id="1.10.510.10">
    <property type="entry name" value="Transferase(Phosphotransferase) domain 1"/>
    <property type="match status" value="1"/>
</dbReference>
<name>A0A9X9LVW6_GULGU</name>
<dbReference type="AlphaFoldDB" id="A0A9X9LVW6"/>
<evidence type="ECO:0000313" key="7">
    <source>
        <dbReference type="EMBL" id="VCW97406.1"/>
    </source>
</evidence>
<dbReference type="EMBL" id="CYRY02021727">
    <property type="protein sequence ID" value="VCW97406.1"/>
    <property type="molecule type" value="Genomic_DNA"/>
</dbReference>
<protein>
    <recommendedName>
        <fullName evidence="6">Protein kinase domain-containing protein</fullName>
    </recommendedName>
</protein>
<evidence type="ECO:0000256" key="2">
    <source>
        <dbReference type="ARBA" id="ARBA00022741"/>
    </source>
</evidence>
<dbReference type="PROSITE" id="PS50011">
    <property type="entry name" value="PROTEIN_KINASE_DOM"/>
    <property type="match status" value="1"/>
</dbReference>
<evidence type="ECO:0000256" key="1">
    <source>
        <dbReference type="ARBA" id="ARBA00022679"/>
    </source>
</evidence>
<dbReference type="GO" id="GO:0005524">
    <property type="term" value="F:ATP binding"/>
    <property type="evidence" value="ECO:0007669"/>
    <property type="project" value="UniProtKB-KW"/>
</dbReference>
<keyword evidence="2" id="KW-0547">Nucleotide-binding</keyword>
<dbReference type="SMART" id="SM00219">
    <property type="entry name" value="TyrKc"/>
    <property type="match status" value="1"/>
</dbReference>
<evidence type="ECO:0000256" key="5">
    <source>
        <dbReference type="SAM" id="MobiDB-lite"/>
    </source>
</evidence>
<reference evidence="7 8" key="1">
    <citation type="submission" date="2018-10" db="EMBL/GenBank/DDBJ databases">
        <authorList>
            <person name="Ekblom R."/>
            <person name="Jareborg N."/>
        </authorList>
    </citation>
    <scope>NUCLEOTIDE SEQUENCE [LARGE SCALE GENOMIC DNA]</scope>
    <source>
        <tissue evidence="7">Muscle</tissue>
    </source>
</reference>
<proteinExistence type="predicted"/>
<organism evidence="7 8">
    <name type="scientific">Gulo gulo</name>
    <name type="common">Wolverine</name>
    <name type="synonym">Gluton</name>
    <dbReference type="NCBI Taxonomy" id="48420"/>
    <lineage>
        <taxon>Eukaryota</taxon>
        <taxon>Metazoa</taxon>
        <taxon>Chordata</taxon>
        <taxon>Craniata</taxon>
        <taxon>Vertebrata</taxon>
        <taxon>Euteleostomi</taxon>
        <taxon>Mammalia</taxon>
        <taxon>Eutheria</taxon>
        <taxon>Laurasiatheria</taxon>
        <taxon>Carnivora</taxon>
        <taxon>Caniformia</taxon>
        <taxon>Musteloidea</taxon>
        <taxon>Mustelidae</taxon>
        <taxon>Guloninae</taxon>
        <taxon>Gulo</taxon>
    </lineage>
</organism>
<dbReference type="GO" id="GO:0004713">
    <property type="term" value="F:protein tyrosine kinase activity"/>
    <property type="evidence" value="ECO:0007669"/>
    <property type="project" value="InterPro"/>
</dbReference>
<keyword evidence="3" id="KW-0418">Kinase</keyword>
<dbReference type="InterPro" id="IPR001245">
    <property type="entry name" value="Ser-Thr/Tyr_kinase_cat_dom"/>
</dbReference>
<dbReference type="GO" id="GO:0043065">
    <property type="term" value="P:positive regulation of apoptotic process"/>
    <property type="evidence" value="ECO:0007669"/>
    <property type="project" value="TreeGrafter"/>
</dbReference>
<evidence type="ECO:0000313" key="8">
    <source>
        <dbReference type="Proteomes" id="UP000269945"/>
    </source>
</evidence>
<feature type="region of interest" description="Disordered" evidence="5">
    <location>
        <begin position="139"/>
        <end position="224"/>
    </location>
</feature>
<dbReference type="SUPFAM" id="SSF56112">
    <property type="entry name" value="Protein kinase-like (PK-like)"/>
    <property type="match status" value="1"/>
</dbReference>
<keyword evidence="4" id="KW-0067">ATP-binding</keyword>
<feature type="compositionally biased region" description="Low complexity" evidence="5">
    <location>
        <begin position="148"/>
        <end position="165"/>
    </location>
</feature>
<dbReference type="InterPro" id="IPR020635">
    <property type="entry name" value="Tyr_kinase_cat_dom"/>
</dbReference>
<evidence type="ECO:0000256" key="3">
    <source>
        <dbReference type="ARBA" id="ARBA00022777"/>
    </source>
</evidence>
<gene>
    <name evidence="7" type="ORF">BN2614_LOCUS3</name>
</gene>
<dbReference type="PRINTS" id="PR00109">
    <property type="entry name" value="TYRKINASE"/>
</dbReference>
<dbReference type="InterPro" id="IPR011009">
    <property type="entry name" value="Kinase-like_dom_sf"/>
</dbReference>
<evidence type="ECO:0000259" key="6">
    <source>
        <dbReference type="PROSITE" id="PS50011"/>
    </source>
</evidence>
<dbReference type="PANTHER" id="PTHR44329:SF39">
    <property type="entry name" value="MITOGEN-ACTIVATED PROTEIN KINASE KINASE KINASE 10"/>
    <property type="match status" value="1"/>
</dbReference>
<dbReference type="InterPro" id="IPR000719">
    <property type="entry name" value="Prot_kinase_dom"/>
</dbReference>
<dbReference type="Pfam" id="PF07714">
    <property type="entry name" value="PK_Tyr_Ser-Thr"/>
    <property type="match status" value="1"/>
</dbReference>
<dbReference type="InterPro" id="IPR051681">
    <property type="entry name" value="Ser/Thr_Kinases-Pseudokinases"/>
</dbReference>
<comment type="caution">
    <text evidence="7">The sequence shown here is derived from an EMBL/GenBank/DDBJ whole genome shotgun (WGS) entry which is preliminary data.</text>
</comment>
<accession>A0A9X9LVW6</accession>
<dbReference type="GO" id="GO:0004706">
    <property type="term" value="F:JUN kinase kinase kinase activity"/>
    <property type="evidence" value="ECO:0007669"/>
    <property type="project" value="TreeGrafter"/>
</dbReference>
<feature type="domain" description="Protein kinase" evidence="6">
    <location>
        <begin position="1"/>
        <end position="100"/>
    </location>
</feature>
<feature type="compositionally biased region" description="Low complexity" evidence="5">
    <location>
        <begin position="178"/>
        <end position="224"/>
    </location>
</feature>
<evidence type="ECO:0000256" key="4">
    <source>
        <dbReference type="ARBA" id="ARBA00022840"/>
    </source>
</evidence>
<dbReference type="Proteomes" id="UP000269945">
    <property type="component" value="Unassembled WGS sequence"/>
</dbReference>
<dbReference type="PANTHER" id="PTHR44329">
    <property type="entry name" value="SERINE/THREONINE-PROTEIN KINASE TNNI3K-RELATED"/>
    <property type="match status" value="1"/>
</dbReference>
<keyword evidence="8" id="KW-1185">Reference proteome</keyword>
<sequence length="224" mass="23771">MSAAGTYAWMAPEVIRLSLFSKSSDVWSFGVLLWELLTGEVPYREIDALAVAYGVAMNKLTLPIPSTCPEPFARLLEECWDPDPHGRPDFGSILKRLEVIEQSALFQMPLESFHSLQEDWKLEIQHMFDDLRTKEKVKAGDRAGGGAAARRPGAALPGGAAAAAGAGAGGARDGHRGAGAAPAHVPAEPGEAAGPQTQGQLQAQPPAQAAGRRQPHQPALRLRA</sequence>